<dbReference type="InterPro" id="IPR029479">
    <property type="entry name" value="Nitroreductase"/>
</dbReference>
<organism evidence="4 5">
    <name type="scientific">Gibbsiella quercinecans</name>
    <dbReference type="NCBI Taxonomy" id="929813"/>
    <lineage>
        <taxon>Bacteria</taxon>
        <taxon>Pseudomonadati</taxon>
        <taxon>Pseudomonadota</taxon>
        <taxon>Gammaproteobacteria</taxon>
        <taxon>Enterobacterales</taxon>
        <taxon>Yersiniaceae</taxon>
        <taxon>Gibbsiella</taxon>
    </lineage>
</organism>
<gene>
    <name evidence="4" type="ORF">AWC35_01345</name>
</gene>
<dbReference type="GO" id="GO:0016491">
    <property type="term" value="F:oxidoreductase activity"/>
    <property type="evidence" value="ECO:0007669"/>
    <property type="project" value="UniProtKB-KW"/>
</dbReference>
<dbReference type="AlphaFoldDB" id="A0A250AW08"/>
<name>A0A250AW08_9GAMM</name>
<comment type="similarity">
    <text evidence="1">Belongs to the nitroreductase family.</text>
</comment>
<evidence type="ECO:0000313" key="5">
    <source>
        <dbReference type="Proteomes" id="UP000217182"/>
    </source>
</evidence>
<dbReference type="InterPro" id="IPR000415">
    <property type="entry name" value="Nitroreductase-like"/>
</dbReference>
<evidence type="ECO:0000256" key="1">
    <source>
        <dbReference type="ARBA" id="ARBA00007118"/>
    </source>
</evidence>
<dbReference type="Pfam" id="PF00881">
    <property type="entry name" value="Nitroreductase"/>
    <property type="match status" value="2"/>
</dbReference>
<reference evidence="4 5" key="1">
    <citation type="submission" date="2016-01" db="EMBL/GenBank/DDBJ databases">
        <authorList>
            <person name="Oliw E.H."/>
        </authorList>
    </citation>
    <scope>NUCLEOTIDE SEQUENCE [LARGE SCALE GENOMIC DNA]</scope>
    <source>
        <strain evidence="4 5">FRB97</strain>
    </source>
</reference>
<feature type="domain" description="Nitroreductase" evidence="3">
    <location>
        <begin position="80"/>
        <end position="160"/>
    </location>
</feature>
<dbReference type="Proteomes" id="UP000217182">
    <property type="component" value="Chromosome"/>
</dbReference>
<dbReference type="OrthoDB" id="9802510at2"/>
<keyword evidence="2" id="KW-0560">Oxidoreductase</keyword>
<feature type="domain" description="Nitroreductase" evidence="3">
    <location>
        <begin position="17"/>
        <end position="56"/>
    </location>
</feature>
<keyword evidence="5" id="KW-1185">Reference proteome</keyword>
<dbReference type="KEGG" id="gqu:AWC35_01345"/>
<dbReference type="PANTHER" id="PTHR43673:SF10">
    <property type="entry name" value="NADH DEHYDROGENASE_NAD(P)H NITROREDUCTASE XCC3605-RELATED"/>
    <property type="match status" value="1"/>
</dbReference>
<protein>
    <submittedName>
        <fullName evidence="4">NADH dehydrogenase</fullName>
    </submittedName>
</protein>
<dbReference type="RefSeq" id="WP_095844702.1">
    <property type="nucleotide sequence ID" value="NZ_CP014136.1"/>
</dbReference>
<dbReference type="PANTHER" id="PTHR43673">
    <property type="entry name" value="NAD(P)H NITROREDUCTASE YDGI-RELATED"/>
    <property type="match status" value="1"/>
</dbReference>
<evidence type="ECO:0000256" key="2">
    <source>
        <dbReference type="ARBA" id="ARBA00023002"/>
    </source>
</evidence>
<dbReference type="CDD" id="cd02138">
    <property type="entry name" value="TdsD-like"/>
    <property type="match status" value="1"/>
</dbReference>
<evidence type="ECO:0000259" key="3">
    <source>
        <dbReference type="Pfam" id="PF00881"/>
    </source>
</evidence>
<dbReference type="EMBL" id="CP014136">
    <property type="protein sequence ID" value="ATA18104.1"/>
    <property type="molecule type" value="Genomic_DNA"/>
</dbReference>
<evidence type="ECO:0000313" key="4">
    <source>
        <dbReference type="EMBL" id="ATA18104.1"/>
    </source>
</evidence>
<proteinExistence type="inferred from homology"/>
<dbReference type="SUPFAM" id="SSF55469">
    <property type="entry name" value="FMN-dependent nitroreductase-like"/>
    <property type="match status" value="1"/>
</dbReference>
<dbReference type="Gene3D" id="3.40.109.10">
    <property type="entry name" value="NADH Oxidase"/>
    <property type="match status" value="1"/>
</dbReference>
<accession>A0A250AW08</accession>
<sequence>MSQLRTPEYPIDAQFVERWSPRALKNDAIDDETLLSLFEAARWAPSAYNLQPWRFSYSKNGSASWGDYLDFLIDFNRGWAQHASALVVVVSKTTSQNGEREVSNPSHAFDTGAAWANLALQAHLKGWQTHCMGGVHHDKIKAALKLPDNYAVHGMIAIGKPGDKALLPDFLQQKEAQSGRLAVADTVAEGLNVKL</sequence>